<comment type="caution">
    <text evidence="3">The sequence shown here is derived from an EMBL/GenBank/DDBJ whole genome shotgun (WGS) entry which is preliminary data.</text>
</comment>
<dbReference type="Pfam" id="PF19572">
    <property type="entry name" value="PorV"/>
    <property type="match status" value="1"/>
</dbReference>
<dbReference type="NCBIfam" id="NF033710">
    <property type="entry name" value="T9SS_OM_PorV"/>
    <property type="match status" value="1"/>
</dbReference>
<dbReference type="Gene3D" id="2.40.160.60">
    <property type="entry name" value="Outer membrane protein transport protein (OMPP1/FadL/TodX)"/>
    <property type="match status" value="1"/>
</dbReference>
<feature type="signal peptide" evidence="1">
    <location>
        <begin position="1"/>
        <end position="26"/>
    </location>
</feature>
<dbReference type="NCBIfam" id="NF033709">
    <property type="entry name" value="PorV_fam"/>
    <property type="match status" value="1"/>
</dbReference>
<organism evidence="3 4">
    <name type="scientific">Hymenobacter koreensis</name>
    <dbReference type="NCBI Taxonomy" id="1084523"/>
    <lineage>
        <taxon>Bacteria</taxon>
        <taxon>Pseudomonadati</taxon>
        <taxon>Bacteroidota</taxon>
        <taxon>Cytophagia</taxon>
        <taxon>Cytophagales</taxon>
        <taxon>Hymenobacteraceae</taxon>
        <taxon>Hymenobacter</taxon>
    </lineage>
</organism>
<feature type="domain" description="Type IX secretion system protein PorV" evidence="2">
    <location>
        <begin position="26"/>
        <end position="265"/>
    </location>
</feature>
<dbReference type="InterPro" id="IPR047799">
    <property type="entry name" value="T9SS_OM_PorV"/>
</dbReference>
<feature type="chain" id="PRO_5047360164" evidence="1">
    <location>
        <begin position="27"/>
        <end position="406"/>
    </location>
</feature>
<accession>A0ABP8JEY6</accession>
<proteinExistence type="predicted"/>
<evidence type="ECO:0000256" key="1">
    <source>
        <dbReference type="SAM" id="SignalP"/>
    </source>
</evidence>
<keyword evidence="4" id="KW-1185">Reference proteome</keyword>
<sequence length="406" mass="43221">MNPSSSIVRRALVPVVVLGTALAASAQQNPNTITTAVPILTISPDSRGAALGDAGAATSPDANAAFYNPGKLGFLTDPYGVSASYSPWLRAITDDMGLAGLSGYKKFGQRGALSASLMYFDLGTINFRGDRNEDNGNFNPKEYAFSVAYGQQLSDKFGVGVAARYIRSNLSVANGANVDTRPGNAAAVDLGVYYNTDLTVGASEYNLALGAAITNIGNKIAYTQADQADFLPTNLRLGTAITRELDAYNKITLTVDANKLLVPTPYYVDGYLTGSDANIDQQIKDKNAEIARKSTISGMLGSFSDAPGGFKEELREINLSAGAEYWYNDLLAARVGYFYENPKKGDRQYLSLGLGLRYQVFGVDAAYLVPNSRNNPLANTVRVSLHFNFNNGQNNASSGDAGVPVN</sequence>
<evidence type="ECO:0000313" key="3">
    <source>
        <dbReference type="EMBL" id="GAA4389668.1"/>
    </source>
</evidence>
<evidence type="ECO:0000313" key="4">
    <source>
        <dbReference type="Proteomes" id="UP001500454"/>
    </source>
</evidence>
<name>A0ABP8JEY6_9BACT</name>
<keyword evidence="1" id="KW-0732">Signal</keyword>
<dbReference type="SUPFAM" id="SSF56935">
    <property type="entry name" value="Porins"/>
    <property type="match status" value="1"/>
</dbReference>
<gene>
    <name evidence="3" type="primary">porV</name>
    <name evidence="3" type="ORF">GCM10023186_37150</name>
</gene>
<dbReference type="EMBL" id="BAABHA010000014">
    <property type="protein sequence ID" value="GAA4389668.1"/>
    <property type="molecule type" value="Genomic_DNA"/>
</dbReference>
<evidence type="ECO:0000259" key="2">
    <source>
        <dbReference type="Pfam" id="PF19572"/>
    </source>
</evidence>
<protein>
    <submittedName>
        <fullName evidence="3">Type IX secretion system outer membrane channel protein PorV</fullName>
    </submittedName>
</protein>
<dbReference type="InterPro" id="IPR045741">
    <property type="entry name" value="PorV"/>
</dbReference>
<reference evidence="4" key="1">
    <citation type="journal article" date="2019" name="Int. J. Syst. Evol. Microbiol.">
        <title>The Global Catalogue of Microorganisms (GCM) 10K type strain sequencing project: providing services to taxonomists for standard genome sequencing and annotation.</title>
        <authorList>
            <consortium name="The Broad Institute Genomics Platform"/>
            <consortium name="The Broad Institute Genome Sequencing Center for Infectious Disease"/>
            <person name="Wu L."/>
            <person name="Ma J."/>
        </authorList>
    </citation>
    <scope>NUCLEOTIDE SEQUENCE [LARGE SCALE GENOMIC DNA]</scope>
    <source>
        <strain evidence="4">JCM 17924</strain>
    </source>
</reference>
<dbReference type="RefSeq" id="WP_345226788.1">
    <property type="nucleotide sequence ID" value="NZ_BAABHA010000014.1"/>
</dbReference>
<dbReference type="Proteomes" id="UP001500454">
    <property type="component" value="Unassembled WGS sequence"/>
</dbReference>